<feature type="region of interest" description="Disordered" evidence="1">
    <location>
        <begin position="111"/>
        <end position="171"/>
    </location>
</feature>
<reference evidence="3" key="2">
    <citation type="journal article" date="2018" name="BMC Genomics">
        <title>Genomic insights into host adaptation between the wheat stripe rust pathogen (Puccinia striiformis f. sp. tritici) and the barley stripe rust pathogen (Puccinia striiformis f. sp. hordei).</title>
        <authorList>
            <person name="Xia C."/>
            <person name="Wang M."/>
            <person name="Yin C."/>
            <person name="Cornejo O.E."/>
            <person name="Hulbert S.H."/>
            <person name="Chen X."/>
        </authorList>
    </citation>
    <scope>NUCLEOTIDE SEQUENCE [LARGE SCALE GENOMIC DNA]</scope>
    <source>
        <strain evidence="3">93TX-2</strain>
    </source>
</reference>
<dbReference type="EMBL" id="PKSM01000018">
    <property type="protein sequence ID" value="POW21678.1"/>
    <property type="molecule type" value="Genomic_DNA"/>
</dbReference>
<dbReference type="VEuPathDB" id="FungiDB:PSHT_02146"/>
<reference evidence="3" key="3">
    <citation type="journal article" date="2018" name="Mol. Plant Microbe Interact.">
        <title>Genome sequence resources for the wheat stripe rust pathogen (Puccinia striiformis f. sp. tritici) and the barley stripe rust pathogen (Puccinia striiformis f. sp. hordei).</title>
        <authorList>
            <person name="Xia C."/>
            <person name="Wang M."/>
            <person name="Yin C."/>
            <person name="Cornejo O.E."/>
            <person name="Hulbert S.H."/>
            <person name="Chen X."/>
        </authorList>
    </citation>
    <scope>NUCLEOTIDE SEQUENCE [LARGE SCALE GENOMIC DNA]</scope>
    <source>
        <strain evidence="3">93TX-2</strain>
    </source>
</reference>
<dbReference type="OrthoDB" id="2510503at2759"/>
<accession>A0A2S4WIY0</accession>
<evidence type="ECO:0000256" key="1">
    <source>
        <dbReference type="SAM" id="MobiDB-lite"/>
    </source>
</evidence>
<comment type="caution">
    <text evidence="2">The sequence shown here is derived from an EMBL/GenBank/DDBJ whole genome shotgun (WGS) entry which is preliminary data.</text>
</comment>
<sequence length="171" mass="19586">MTESRPLSIASQLDSIRSNDPFSSEYSGSIFSEPVHVNDPFKRDTFTIDEVHAFRTLITDLFRSFALSAADKNPATLEPRMELYNRYYDLHASMSQDIMYEYCNRIQAMSQSDAPAEEISHTPTEETSEVKQRETSAEGEQDPITKRQKCSEEEETEEVLEDNKKEPESGE</sequence>
<dbReference type="VEuPathDB" id="FungiDB:PSTT_09987"/>
<evidence type="ECO:0000313" key="2">
    <source>
        <dbReference type="EMBL" id="POW21678.1"/>
    </source>
</evidence>
<dbReference type="AlphaFoldDB" id="A0A2S4WIY0"/>
<gene>
    <name evidence="2" type="ORF">PSHT_02146</name>
</gene>
<dbReference type="Proteomes" id="UP000238274">
    <property type="component" value="Unassembled WGS sequence"/>
</dbReference>
<organism evidence="2 3">
    <name type="scientific">Puccinia striiformis</name>
    <dbReference type="NCBI Taxonomy" id="27350"/>
    <lineage>
        <taxon>Eukaryota</taxon>
        <taxon>Fungi</taxon>
        <taxon>Dikarya</taxon>
        <taxon>Basidiomycota</taxon>
        <taxon>Pucciniomycotina</taxon>
        <taxon>Pucciniomycetes</taxon>
        <taxon>Pucciniales</taxon>
        <taxon>Pucciniaceae</taxon>
        <taxon>Puccinia</taxon>
    </lineage>
</organism>
<evidence type="ECO:0000313" key="3">
    <source>
        <dbReference type="Proteomes" id="UP000238274"/>
    </source>
</evidence>
<name>A0A2S4WIY0_9BASI</name>
<feature type="compositionally biased region" description="Basic and acidic residues" evidence="1">
    <location>
        <begin position="161"/>
        <end position="171"/>
    </location>
</feature>
<protein>
    <submittedName>
        <fullName evidence="2">Uncharacterized protein</fullName>
    </submittedName>
</protein>
<feature type="compositionally biased region" description="Basic and acidic residues" evidence="1">
    <location>
        <begin position="118"/>
        <end position="136"/>
    </location>
</feature>
<keyword evidence="3" id="KW-1185">Reference proteome</keyword>
<reference evidence="2 3" key="1">
    <citation type="submission" date="2017-12" db="EMBL/GenBank/DDBJ databases">
        <title>Gene loss provides genomic basis for host adaptation in cereal stripe rust fungi.</title>
        <authorList>
            <person name="Xia C."/>
        </authorList>
    </citation>
    <scope>NUCLEOTIDE SEQUENCE [LARGE SCALE GENOMIC DNA]</scope>
    <source>
        <strain evidence="2 3">93TX-2</strain>
    </source>
</reference>
<proteinExistence type="predicted"/>